<dbReference type="Gene3D" id="2.70.70.10">
    <property type="entry name" value="Glucose Permease (Domain IIA)"/>
    <property type="match status" value="1"/>
</dbReference>
<dbReference type="PANTHER" id="PTHR45008:SF1">
    <property type="entry name" value="PTS SYSTEM GLUCOSE-SPECIFIC EIIA COMPONENT"/>
    <property type="match status" value="1"/>
</dbReference>
<name>A0A645F6G8_9ZZZZ</name>
<comment type="subcellular location">
    <subcellularLocation>
        <location evidence="1">Cytoplasm</location>
    </subcellularLocation>
</comment>
<dbReference type="PROSITE" id="PS51093">
    <property type="entry name" value="PTS_EIIA_TYPE_1"/>
    <property type="match status" value="1"/>
</dbReference>
<sequence length="167" mass="18357">MFNILNALNSKKDKAIVSVASGIVFPLAQVNDNVFSKKLMGDGVAVKPDNGLIVAPAAGEITMIFPTNHSFGMKLDNGIEILVHIGIDTVNLQGKGFIRKTNVGAQVKKGTPIIQIDNQLLESKVYDMTTMIIFTNRTEYNVEFVYPEIAKRGKTIIATYQRKAENE</sequence>
<dbReference type="PANTHER" id="PTHR45008">
    <property type="entry name" value="PTS SYSTEM GLUCOSE-SPECIFIC EIIA COMPONENT"/>
    <property type="match status" value="1"/>
</dbReference>
<dbReference type="Pfam" id="PF00358">
    <property type="entry name" value="PTS_EIIA_1"/>
    <property type="match status" value="1"/>
</dbReference>
<evidence type="ECO:0000256" key="5">
    <source>
        <dbReference type="ARBA" id="ARBA00022683"/>
    </source>
</evidence>
<dbReference type="GO" id="GO:0016301">
    <property type="term" value="F:kinase activity"/>
    <property type="evidence" value="ECO:0007669"/>
    <property type="project" value="UniProtKB-KW"/>
</dbReference>
<evidence type="ECO:0000313" key="8">
    <source>
        <dbReference type="EMBL" id="MPN09029.1"/>
    </source>
</evidence>
<dbReference type="SUPFAM" id="SSF51261">
    <property type="entry name" value="Duplicated hybrid motif"/>
    <property type="match status" value="1"/>
</dbReference>
<keyword evidence="3" id="KW-0762">Sugar transport</keyword>
<dbReference type="InterPro" id="IPR050890">
    <property type="entry name" value="PTS_EIIA_component"/>
</dbReference>
<evidence type="ECO:0000256" key="6">
    <source>
        <dbReference type="ARBA" id="ARBA00022777"/>
    </source>
</evidence>
<keyword evidence="4" id="KW-0808">Transferase</keyword>
<evidence type="ECO:0000256" key="1">
    <source>
        <dbReference type="ARBA" id="ARBA00004496"/>
    </source>
</evidence>
<keyword evidence="5" id="KW-0598">Phosphotransferase system</keyword>
<proteinExistence type="predicted"/>
<dbReference type="NCBIfam" id="TIGR00830">
    <property type="entry name" value="PTBA"/>
    <property type="match status" value="1"/>
</dbReference>
<accession>A0A645F6G8</accession>
<dbReference type="GO" id="GO:0009401">
    <property type="term" value="P:phosphoenolpyruvate-dependent sugar phosphotransferase system"/>
    <property type="evidence" value="ECO:0007669"/>
    <property type="project" value="UniProtKB-KW"/>
</dbReference>
<dbReference type="AlphaFoldDB" id="A0A645F6G8"/>
<evidence type="ECO:0000256" key="4">
    <source>
        <dbReference type="ARBA" id="ARBA00022679"/>
    </source>
</evidence>
<dbReference type="GO" id="GO:0005737">
    <property type="term" value="C:cytoplasm"/>
    <property type="evidence" value="ECO:0007669"/>
    <property type="project" value="UniProtKB-SubCell"/>
</dbReference>
<dbReference type="EMBL" id="VSSQ01055122">
    <property type="protein sequence ID" value="MPN09029.1"/>
    <property type="molecule type" value="Genomic_DNA"/>
</dbReference>
<reference evidence="8" key="1">
    <citation type="submission" date="2019-08" db="EMBL/GenBank/DDBJ databases">
        <authorList>
            <person name="Kucharzyk K."/>
            <person name="Murdoch R.W."/>
            <person name="Higgins S."/>
            <person name="Loffler F."/>
        </authorList>
    </citation>
    <scope>NUCLEOTIDE SEQUENCE</scope>
</reference>
<feature type="domain" description="PTS EIIA type-1" evidence="7">
    <location>
        <begin position="32"/>
        <end position="136"/>
    </location>
</feature>
<protein>
    <submittedName>
        <fullName evidence="8">PTS system glucose-specific EIIA component</fullName>
    </submittedName>
</protein>
<evidence type="ECO:0000259" key="7">
    <source>
        <dbReference type="PROSITE" id="PS51093"/>
    </source>
</evidence>
<keyword evidence="6" id="KW-0418">Kinase</keyword>
<dbReference type="PROSITE" id="PS00371">
    <property type="entry name" value="PTS_EIIA_TYPE_1_HIS"/>
    <property type="match status" value="1"/>
</dbReference>
<comment type="caution">
    <text evidence="8">The sequence shown here is derived from an EMBL/GenBank/DDBJ whole genome shotgun (WGS) entry which is preliminary data.</text>
</comment>
<dbReference type="InterPro" id="IPR011055">
    <property type="entry name" value="Dup_hybrid_motif"/>
</dbReference>
<evidence type="ECO:0000256" key="2">
    <source>
        <dbReference type="ARBA" id="ARBA00022448"/>
    </source>
</evidence>
<gene>
    <name evidence="8" type="primary">crr_10</name>
    <name evidence="8" type="ORF">SDC9_156317</name>
</gene>
<evidence type="ECO:0000256" key="3">
    <source>
        <dbReference type="ARBA" id="ARBA00022597"/>
    </source>
</evidence>
<dbReference type="FunFam" id="2.70.70.10:FF:000001">
    <property type="entry name" value="PTS system glucose-specific IIA component"/>
    <property type="match status" value="1"/>
</dbReference>
<keyword evidence="2" id="KW-0813">Transport</keyword>
<organism evidence="8">
    <name type="scientific">bioreactor metagenome</name>
    <dbReference type="NCBI Taxonomy" id="1076179"/>
    <lineage>
        <taxon>unclassified sequences</taxon>
        <taxon>metagenomes</taxon>
        <taxon>ecological metagenomes</taxon>
    </lineage>
</organism>
<dbReference type="InterPro" id="IPR001127">
    <property type="entry name" value="PTS_EIIA_1_perm"/>
</dbReference>